<dbReference type="Proteomes" id="UP000037425">
    <property type="component" value="Unassembled WGS sequence"/>
</dbReference>
<keyword evidence="2" id="KW-0805">Transcription regulation</keyword>
<dbReference type="EMBL" id="LGAP01000039">
    <property type="protein sequence ID" value="KOF13370.1"/>
    <property type="molecule type" value="Genomic_DNA"/>
</dbReference>
<evidence type="ECO:0000313" key="7">
    <source>
        <dbReference type="Proteomes" id="UP000037425"/>
    </source>
</evidence>
<dbReference type="PANTHER" id="PTHR30537:SF5">
    <property type="entry name" value="HTH-TYPE TRANSCRIPTIONAL ACTIVATOR TTDR-RELATED"/>
    <property type="match status" value="1"/>
</dbReference>
<dbReference type="PATRIC" id="fig|106592.7.peg.5548"/>
<dbReference type="FunFam" id="1.10.10.10:FF:000001">
    <property type="entry name" value="LysR family transcriptional regulator"/>
    <property type="match status" value="1"/>
</dbReference>
<evidence type="ECO:0000256" key="4">
    <source>
        <dbReference type="ARBA" id="ARBA00023163"/>
    </source>
</evidence>
<keyword evidence="4" id="KW-0804">Transcription</keyword>
<dbReference type="InterPro" id="IPR036390">
    <property type="entry name" value="WH_DNA-bd_sf"/>
</dbReference>
<dbReference type="PANTHER" id="PTHR30537">
    <property type="entry name" value="HTH-TYPE TRANSCRIPTIONAL REGULATOR"/>
    <property type="match status" value="1"/>
</dbReference>
<dbReference type="Gene3D" id="1.10.10.10">
    <property type="entry name" value="Winged helix-like DNA-binding domain superfamily/Winged helix DNA-binding domain"/>
    <property type="match status" value="1"/>
</dbReference>
<evidence type="ECO:0000313" key="6">
    <source>
        <dbReference type="EMBL" id="KOF13370.1"/>
    </source>
</evidence>
<gene>
    <name evidence="6" type="ORF">AC244_31740</name>
</gene>
<sequence>MDLLAAMRSFRRVVELQSFNKAAEERGQSNASISKQIRQLEARLGTVLIVRTTRRMSLSETGHSYFAECCRLLDELDHLERTTSGEAGEINGRLRINAPLSFGLTVLAPMLARFMTLHQQLKVDMRLDDHVLDVVSEGFDLSIRVRAALADSSLVARRLGEIEQFICAAPAYLSANGTPTEVGDLKNHHCLAYRLADQPGNWVLEGPDGATSIDVPARFVVDNSLMLCEMIQSGVGIGVLPSFIANPLLANGKLLRILPQHKLARRSIYAVYPPSRLLLPRVRVFTEFLAGELRQAGF</sequence>
<feature type="domain" description="HTH lysR-type" evidence="5">
    <location>
        <begin position="1"/>
        <end position="59"/>
    </location>
</feature>
<protein>
    <submittedName>
        <fullName evidence="6">LysR family transcriptional regulator</fullName>
    </submittedName>
</protein>
<dbReference type="InterPro" id="IPR058163">
    <property type="entry name" value="LysR-type_TF_proteobact-type"/>
</dbReference>
<dbReference type="Gene3D" id="3.40.190.290">
    <property type="match status" value="1"/>
</dbReference>
<dbReference type="GO" id="GO:0003700">
    <property type="term" value="F:DNA-binding transcription factor activity"/>
    <property type="evidence" value="ECO:0007669"/>
    <property type="project" value="InterPro"/>
</dbReference>
<keyword evidence="3" id="KW-0238">DNA-binding</keyword>
<dbReference type="GO" id="GO:0003677">
    <property type="term" value="F:DNA binding"/>
    <property type="evidence" value="ECO:0007669"/>
    <property type="project" value="UniProtKB-KW"/>
</dbReference>
<dbReference type="InterPro" id="IPR005119">
    <property type="entry name" value="LysR_subst-bd"/>
</dbReference>
<reference evidence="7" key="1">
    <citation type="submission" date="2015-07" db="EMBL/GenBank/DDBJ databases">
        <title>Whole genome sequence of an Ensifer adhaerens strain isolated from a cave pool in the Wind Cave National Park.</title>
        <authorList>
            <person name="Eng W.W.H."/>
            <person name="Gan H.M."/>
            <person name="Barton H.A."/>
            <person name="Savka M.A."/>
        </authorList>
    </citation>
    <scope>NUCLEOTIDE SEQUENCE [LARGE SCALE GENOMIC DNA]</scope>
    <source>
        <strain evidence="7">SD006</strain>
    </source>
</reference>
<comment type="caution">
    <text evidence="6">The sequence shown here is derived from an EMBL/GenBank/DDBJ whole genome shotgun (WGS) entry which is preliminary data.</text>
</comment>
<dbReference type="SUPFAM" id="SSF53850">
    <property type="entry name" value="Periplasmic binding protein-like II"/>
    <property type="match status" value="1"/>
</dbReference>
<dbReference type="CDD" id="cd08422">
    <property type="entry name" value="PBP2_CrgA_like"/>
    <property type="match status" value="1"/>
</dbReference>
<proteinExistence type="inferred from homology"/>
<evidence type="ECO:0000256" key="1">
    <source>
        <dbReference type="ARBA" id="ARBA00009437"/>
    </source>
</evidence>
<dbReference type="AlphaFoldDB" id="A0A0L8BFS7"/>
<dbReference type="RefSeq" id="WP_053252795.1">
    <property type="nucleotide sequence ID" value="NZ_LGAP01000039.1"/>
</dbReference>
<dbReference type="SUPFAM" id="SSF46785">
    <property type="entry name" value="Winged helix' DNA-binding domain"/>
    <property type="match status" value="1"/>
</dbReference>
<organism evidence="6 7">
    <name type="scientific">Ensifer adhaerens</name>
    <name type="common">Sinorhizobium morelense</name>
    <dbReference type="NCBI Taxonomy" id="106592"/>
    <lineage>
        <taxon>Bacteria</taxon>
        <taxon>Pseudomonadati</taxon>
        <taxon>Pseudomonadota</taxon>
        <taxon>Alphaproteobacteria</taxon>
        <taxon>Hyphomicrobiales</taxon>
        <taxon>Rhizobiaceae</taxon>
        <taxon>Sinorhizobium/Ensifer group</taxon>
        <taxon>Ensifer</taxon>
    </lineage>
</organism>
<comment type="similarity">
    <text evidence="1">Belongs to the LysR transcriptional regulatory family.</text>
</comment>
<dbReference type="Pfam" id="PF00126">
    <property type="entry name" value="HTH_1"/>
    <property type="match status" value="1"/>
</dbReference>
<name>A0A0L8BFS7_ENSAD</name>
<dbReference type="InterPro" id="IPR036388">
    <property type="entry name" value="WH-like_DNA-bd_sf"/>
</dbReference>
<dbReference type="Pfam" id="PF03466">
    <property type="entry name" value="LysR_substrate"/>
    <property type="match status" value="1"/>
</dbReference>
<dbReference type="PROSITE" id="PS50931">
    <property type="entry name" value="HTH_LYSR"/>
    <property type="match status" value="1"/>
</dbReference>
<evidence type="ECO:0000256" key="2">
    <source>
        <dbReference type="ARBA" id="ARBA00023015"/>
    </source>
</evidence>
<dbReference type="OrthoDB" id="9786526at2"/>
<dbReference type="InterPro" id="IPR000847">
    <property type="entry name" value="LysR_HTH_N"/>
</dbReference>
<accession>A0A0L8BFS7</accession>
<evidence type="ECO:0000259" key="5">
    <source>
        <dbReference type="PROSITE" id="PS50931"/>
    </source>
</evidence>
<evidence type="ECO:0000256" key="3">
    <source>
        <dbReference type="ARBA" id="ARBA00023125"/>
    </source>
</evidence>